<protein>
    <submittedName>
        <fullName evidence="1">Uncharacterized protein</fullName>
    </submittedName>
</protein>
<accession>A0A4P7MUU7</accession>
<proteinExistence type="predicted"/>
<dbReference type="EMBL" id="CP034204">
    <property type="protein sequence ID" value="QBZ53813.1"/>
    <property type="molecule type" value="Genomic_DNA"/>
</dbReference>
<dbReference type="Proteomes" id="UP000294847">
    <property type="component" value="Chromosome 1"/>
</dbReference>
<dbReference type="AlphaFoldDB" id="A0A4P7MUU7"/>
<sequence length="157" mass="17043">MPSWTCESQPGPQVHESLKKQHALEASGTLPQRLVCAPLSRTCFLPTPSNVKYLSAHDLVTSRSDGNLSGRLLLLLFGLRVKIRLVQVLDLVDDADHEAAAWADGDVGLAVLQVSQSDLEAIAAGARVVVDLERLVVRHVLDLDLVVDGDFFLVGHF</sequence>
<reference evidence="1 2" key="1">
    <citation type="journal article" date="2019" name="Mol. Biol. Evol.">
        <title>Blast fungal genomes show frequent chromosomal changes, gene gains and losses, and effector gene turnover.</title>
        <authorList>
            <person name="Gomez Luciano L.B."/>
            <person name="Jason Tsai I."/>
            <person name="Chuma I."/>
            <person name="Tosa Y."/>
            <person name="Chen Y.H."/>
            <person name="Li J.Y."/>
            <person name="Li M.Y."/>
            <person name="Jade Lu M.Y."/>
            <person name="Nakayashiki H."/>
            <person name="Li W.H."/>
        </authorList>
    </citation>
    <scope>NUCLEOTIDE SEQUENCE [LARGE SCALE GENOMIC DNA]</scope>
    <source>
        <strain evidence="1">MZ5-1-6</strain>
    </source>
</reference>
<evidence type="ECO:0000313" key="2">
    <source>
        <dbReference type="Proteomes" id="UP000294847"/>
    </source>
</evidence>
<evidence type="ECO:0000313" key="1">
    <source>
        <dbReference type="EMBL" id="QBZ53813.1"/>
    </source>
</evidence>
<organism evidence="1 2">
    <name type="scientific">Pyricularia oryzae</name>
    <name type="common">Rice blast fungus</name>
    <name type="synonym">Magnaporthe oryzae</name>
    <dbReference type="NCBI Taxonomy" id="318829"/>
    <lineage>
        <taxon>Eukaryota</taxon>
        <taxon>Fungi</taxon>
        <taxon>Dikarya</taxon>
        <taxon>Ascomycota</taxon>
        <taxon>Pezizomycotina</taxon>
        <taxon>Sordariomycetes</taxon>
        <taxon>Sordariomycetidae</taxon>
        <taxon>Magnaporthales</taxon>
        <taxon>Pyriculariaceae</taxon>
        <taxon>Pyricularia</taxon>
    </lineage>
</organism>
<name>A0A4P7MUU7_PYROR</name>
<gene>
    <name evidence="1" type="ORF">PoMZ_09503</name>
</gene>